<evidence type="ECO:0000256" key="1">
    <source>
        <dbReference type="SAM" id="Coils"/>
    </source>
</evidence>
<name>E9HHA0_DAPPU</name>
<protein>
    <submittedName>
        <fullName evidence="3">Uncharacterized protein</fullName>
    </submittedName>
</protein>
<dbReference type="EMBL" id="GL732647">
    <property type="protein sequence ID" value="EFX68826.1"/>
    <property type="molecule type" value="Genomic_DNA"/>
</dbReference>
<evidence type="ECO:0000313" key="3">
    <source>
        <dbReference type="EMBL" id="EFX68826.1"/>
    </source>
</evidence>
<proteinExistence type="predicted"/>
<keyword evidence="4" id="KW-1185">Reference proteome</keyword>
<dbReference type="AlphaFoldDB" id="E9HHA0"/>
<sequence>MFQTEEADSAKLSNLCSEKVSIEQEMKDTCLQLEKLQNTFEEALLQIIQIKSQISKLQEHHHHFDKPLMAHDKILVESEVASWLGDNVLRPLASVASQNLPLPKYDHDKLIEETSHFNDGALDSGPFNSQHRGFSDSSNEDSFMDQNCIKMAAQKITPVDLSSVKRPFTSAFSANVEESFKGRTGRVGNPIPALPPVKSKQPRPVSSKAVTATKVRKHQALPTGSTISPAPLTFANASYG</sequence>
<keyword evidence="1" id="KW-0175">Coiled coil</keyword>
<dbReference type="OrthoDB" id="524326at2759"/>
<dbReference type="KEGG" id="dpx:DAPPUDRAFT_329660"/>
<feature type="coiled-coil region" evidence="1">
    <location>
        <begin position="19"/>
        <end position="53"/>
    </location>
</feature>
<dbReference type="Proteomes" id="UP000000305">
    <property type="component" value="Unassembled WGS sequence"/>
</dbReference>
<evidence type="ECO:0000313" key="4">
    <source>
        <dbReference type="Proteomes" id="UP000000305"/>
    </source>
</evidence>
<feature type="region of interest" description="Disordered" evidence="2">
    <location>
        <begin position="183"/>
        <end position="227"/>
    </location>
</feature>
<reference evidence="3 4" key="1">
    <citation type="journal article" date="2011" name="Science">
        <title>The ecoresponsive genome of Daphnia pulex.</title>
        <authorList>
            <person name="Colbourne J.K."/>
            <person name="Pfrender M.E."/>
            <person name="Gilbert D."/>
            <person name="Thomas W.K."/>
            <person name="Tucker A."/>
            <person name="Oakley T.H."/>
            <person name="Tokishita S."/>
            <person name="Aerts A."/>
            <person name="Arnold G.J."/>
            <person name="Basu M.K."/>
            <person name="Bauer D.J."/>
            <person name="Caceres C.E."/>
            <person name="Carmel L."/>
            <person name="Casola C."/>
            <person name="Choi J.H."/>
            <person name="Detter J.C."/>
            <person name="Dong Q."/>
            <person name="Dusheyko S."/>
            <person name="Eads B.D."/>
            <person name="Frohlich T."/>
            <person name="Geiler-Samerotte K.A."/>
            <person name="Gerlach D."/>
            <person name="Hatcher P."/>
            <person name="Jogdeo S."/>
            <person name="Krijgsveld J."/>
            <person name="Kriventseva E.V."/>
            <person name="Kultz D."/>
            <person name="Laforsch C."/>
            <person name="Lindquist E."/>
            <person name="Lopez J."/>
            <person name="Manak J.R."/>
            <person name="Muller J."/>
            <person name="Pangilinan J."/>
            <person name="Patwardhan R.P."/>
            <person name="Pitluck S."/>
            <person name="Pritham E.J."/>
            <person name="Rechtsteiner A."/>
            <person name="Rho M."/>
            <person name="Rogozin I.B."/>
            <person name="Sakarya O."/>
            <person name="Salamov A."/>
            <person name="Schaack S."/>
            <person name="Shapiro H."/>
            <person name="Shiga Y."/>
            <person name="Skalitzky C."/>
            <person name="Smith Z."/>
            <person name="Souvorov A."/>
            <person name="Sung W."/>
            <person name="Tang Z."/>
            <person name="Tsuchiya D."/>
            <person name="Tu H."/>
            <person name="Vos H."/>
            <person name="Wang M."/>
            <person name="Wolf Y.I."/>
            <person name="Yamagata H."/>
            <person name="Yamada T."/>
            <person name="Ye Y."/>
            <person name="Shaw J.R."/>
            <person name="Andrews J."/>
            <person name="Crease T.J."/>
            <person name="Tang H."/>
            <person name="Lucas S.M."/>
            <person name="Robertson H.M."/>
            <person name="Bork P."/>
            <person name="Koonin E.V."/>
            <person name="Zdobnov E.M."/>
            <person name="Grigoriev I.V."/>
            <person name="Lynch M."/>
            <person name="Boore J.L."/>
        </authorList>
    </citation>
    <scope>NUCLEOTIDE SEQUENCE [LARGE SCALE GENOMIC DNA]</scope>
</reference>
<evidence type="ECO:0000256" key="2">
    <source>
        <dbReference type="SAM" id="MobiDB-lite"/>
    </source>
</evidence>
<dbReference type="HOGENOM" id="CLU_1157427_0_0_1"/>
<accession>E9HHA0</accession>
<gene>
    <name evidence="3" type="ORF">DAPPUDRAFT_329660</name>
</gene>
<organism evidence="3 4">
    <name type="scientific">Daphnia pulex</name>
    <name type="common">Water flea</name>
    <dbReference type="NCBI Taxonomy" id="6669"/>
    <lineage>
        <taxon>Eukaryota</taxon>
        <taxon>Metazoa</taxon>
        <taxon>Ecdysozoa</taxon>
        <taxon>Arthropoda</taxon>
        <taxon>Crustacea</taxon>
        <taxon>Branchiopoda</taxon>
        <taxon>Diplostraca</taxon>
        <taxon>Cladocera</taxon>
        <taxon>Anomopoda</taxon>
        <taxon>Daphniidae</taxon>
        <taxon>Daphnia</taxon>
    </lineage>
</organism>
<dbReference type="InParanoid" id="E9HHA0"/>